<feature type="region of interest" description="Disordered" evidence="2">
    <location>
        <begin position="299"/>
        <end position="327"/>
    </location>
</feature>
<sequence length="327" mass="38473">MKNINIPKHDGFIERDYKFENLIVWDVDYDQGDYQNQDGVLSSTKDKKELISKPVNPQETPSPEPIVLTSIPQRVQQSFFSRERLQVSQSCKAYGETIEEDKGSVLKEIALDRNLELNKLFPDISPLFRNAQKDLEEEEHQKLLKEQEKSFQQDQRNVHTYNLKDFPLAEPELINQLAEIHTRFFQLLSKLQNTHTPDDFATAFRIQDRIAYLLDNQTLLYKTLTKKLIGYLEKINKRLEKYLADITIKQEDIKKMNSQISRFNEYDRKTQSRINQAEKETNLFKKDLQSYQDSLRGLKSELQSSEPESNVQEQKFNPESNQDLVVH</sequence>
<reference evidence="4" key="1">
    <citation type="submission" date="2018-06" db="EMBL/GenBank/DDBJ databases">
        <authorList>
            <person name="Martinez Ocampo F."/>
            <person name="Quiroz Castaneda R.E."/>
            <person name="Rojas Lopez X."/>
        </authorList>
    </citation>
    <scope>NUCLEOTIDE SEQUENCE [LARGE SCALE GENOMIC DNA]</scope>
    <source>
        <strain evidence="4">INIFAP02</strain>
    </source>
</reference>
<protein>
    <submittedName>
        <fullName evidence="3">Uncharacterized protein</fullName>
    </submittedName>
</protein>
<dbReference type="Proteomes" id="UP000249762">
    <property type="component" value="Unassembled WGS sequence"/>
</dbReference>
<evidence type="ECO:0000256" key="1">
    <source>
        <dbReference type="SAM" id="Coils"/>
    </source>
</evidence>
<dbReference type="OrthoDB" id="399113at2"/>
<gene>
    <name evidence="3" type="ORF">DNK47_00010</name>
</gene>
<keyword evidence="1" id="KW-0175">Coiled coil</keyword>
<dbReference type="RefSeq" id="WP_112664910.1">
    <property type="nucleotide sequence ID" value="NZ_QKVO01000001.1"/>
</dbReference>
<proteinExistence type="predicted"/>
<evidence type="ECO:0000313" key="3">
    <source>
        <dbReference type="EMBL" id="RAO95242.1"/>
    </source>
</evidence>
<feature type="compositionally biased region" description="Polar residues" evidence="2">
    <location>
        <begin position="301"/>
        <end position="327"/>
    </location>
</feature>
<accession>A0A328PK63</accession>
<evidence type="ECO:0000256" key="2">
    <source>
        <dbReference type="SAM" id="MobiDB-lite"/>
    </source>
</evidence>
<comment type="caution">
    <text evidence="3">The sequence shown here is derived from an EMBL/GenBank/DDBJ whole genome shotgun (WGS) entry which is preliminary data.</text>
</comment>
<evidence type="ECO:0000313" key="4">
    <source>
        <dbReference type="Proteomes" id="UP000249762"/>
    </source>
</evidence>
<dbReference type="EMBL" id="QKVO01000001">
    <property type="protein sequence ID" value="RAO95242.1"/>
    <property type="molecule type" value="Genomic_DNA"/>
</dbReference>
<name>A0A328PK63_9MOLU</name>
<organism evidence="3 4">
    <name type="scientific">Mycoplasma wenyonii</name>
    <dbReference type="NCBI Taxonomy" id="65123"/>
    <lineage>
        <taxon>Bacteria</taxon>
        <taxon>Bacillati</taxon>
        <taxon>Mycoplasmatota</taxon>
        <taxon>Mollicutes</taxon>
        <taxon>Mycoplasmataceae</taxon>
        <taxon>Mycoplasma</taxon>
    </lineage>
</organism>
<keyword evidence="4" id="KW-1185">Reference proteome</keyword>
<feature type="coiled-coil region" evidence="1">
    <location>
        <begin position="232"/>
        <end position="294"/>
    </location>
</feature>
<dbReference type="AlphaFoldDB" id="A0A328PK63"/>